<evidence type="ECO:0000313" key="1">
    <source>
        <dbReference type="EMBL" id="OPX46941.1"/>
    </source>
</evidence>
<dbReference type="Proteomes" id="UP000191448">
    <property type="component" value="Unassembled WGS sequence"/>
</dbReference>
<dbReference type="PANTHER" id="PTHR35276">
    <property type="entry name" value="S-ADENOSYL-L-METHIONINE-DEPENDENT METHYLTRANSFERASES SUPERFAMILY PROTEIN"/>
    <property type="match status" value="1"/>
</dbReference>
<sequence>MYSYIGDISKIAQNIILNYVKNKNIGVDCTLGNGHDSDFLKSNFKKVYSFDIQKSACEKYSNNNYDNVIVINNSHSEIIKFIEEKNVDAIMYNLGFLPGSSNKSITTTYDTTIKSIEEGLKILSPGGIMTICIYIGHDEGVKEESCIMEFVKKLPKNKFAVMEHKFLNRSNLAPKLIIIEKNNI</sequence>
<dbReference type="AlphaFoldDB" id="A0A1V4SUH5"/>
<dbReference type="InterPro" id="IPR010719">
    <property type="entry name" value="MnmM_MeTrfase"/>
</dbReference>
<dbReference type="InterPro" id="IPR029063">
    <property type="entry name" value="SAM-dependent_MTases_sf"/>
</dbReference>
<keyword evidence="1" id="KW-0808">Transferase</keyword>
<dbReference type="RefSeq" id="WP_080023611.1">
    <property type="nucleotide sequence ID" value="NZ_LTAY01000060.1"/>
</dbReference>
<protein>
    <submittedName>
        <fullName evidence="1">Ribosomal RNA small subunit methyltransferase H</fullName>
        <ecNumber evidence="1">2.1.1.199</ecNumber>
    </submittedName>
</protein>
<name>A0A1V4SUH5_9CLOT</name>
<reference evidence="1 2" key="1">
    <citation type="submission" date="2016-02" db="EMBL/GenBank/DDBJ databases">
        <title>Genome sequence of Clostridium thermobutyricum DSM 4928.</title>
        <authorList>
            <person name="Poehlein A."/>
            <person name="Daniel R."/>
        </authorList>
    </citation>
    <scope>NUCLEOTIDE SEQUENCE [LARGE SCALE GENOMIC DNA]</scope>
    <source>
        <strain evidence="1 2">DSM 4928</strain>
    </source>
</reference>
<accession>A0A1V4SUH5</accession>
<evidence type="ECO:0000313" key="2">
    <source>
        <dbReference type="Proteomes" id="UP000191448"/>
    </source>
</evidence>
<gene>
    <name evidence="1" type="primary">rsmH_2</name>
    <name evidence="1" type="ORF">CLTHE_23860</name>
</gene>
<dbReference type="OrthoDB" id="9792989at2"/>
<dbReference type="Pfam" id="PF06962">
    <property type="entry name" value="rRNA_methylase"/>
    <property type="match status" value="1"/>
</dbReference>
<dbReference type="Gene3D" id="3.40.50.150">
    <property type="entry name" value="Vaccinia Virus protein VP39"/>
    <property type="match status" value="1"/>
</dbReference>
<proteinExistence type="predicted"/>
<dbReference type="EMBL" id="LTAY01000060">
    <property type="protein sequence ID" value="OPX46941.1"/>
    <property type="molecule type" value="Genomic_DNA"/>
</dbReference>
<dbReference type="PANTHER" id="PTHR35276:SF1">
    <property type="entry name" value="TRNA (MNM(5)S(2)U34)-METHYLTRANSFERASE, CHLOROPLASTIC"/>
    <property type="match status" value="1"/>
</dbReference>
<organism evidence="1 2">
    <name type="scientific">Clostridium thermobutyricum DSM 4928</name>
    <dbReference type="NCBI Taxonomy" id="1121339"/>
    <lineage>
        <taxon>Bacteria</taxon>
        <taxon>Bacillati</taxon>
        <taxon>Bacillota</taxon>
        <taxon>Clostridia</taxon>
        <taxon>Eubacteriales</taxon>
        <taxon>Clostridiaceae</taxon>
        <taxon>Clostridium</taxon>
    </lineage>
</organism>
<dbReference type="GO" id="GO:0008168">
    <property type="term" value="F:methyltransferase activity"/>
    <property type="evidence" value="ECO:0007669"/>
    <property type="project" value="UniProtKB-KW"/>
</dbReference>
<dbReference type="SUPFAM" id="SSF53335">
    <property type="entry name" value="S-adenosyl-L-methionine-dependent methyltransferases"/>
    <property type="match status" value="1"/>
</dbReference>
<dbReference type="EC" id="2.1.1.199" evidence="1"/>
<comment type="caution">
    <text evidence="1">The sequence shown here is derived from an EMBL/GenBank/DDBJ whole genome shotgun (WGS) entry which is preliminary data.</text>
</comment>
<keyword evidence="1" id="KW-0489">Methyltransferase</keyword>
<dbReference type="GO" id="GO:0032259">
    <property type="term" value="P:methylation"/>
    <property type="evidence" value="ECO:0007669"/>
    <property type="project" value="UniProtKB-KW"/>
</dbReference>